<dbReference type="SUPFAM" id="SSF55961">
    <property type="entry name" value="Bet v1-like"/>
    <property type="match status" value="1"/>
</dbReference>
<evidence type="ECO:0000256" key="3">
    <source>
        <dbReference type="ARBA" id="ARBA00004866"/>
    </source>
</evidence>
<keyword evidence="7" id="KW-0001">2Fe-2S</keyword>
<dbReference type="Gene3D" id="3.90.380.10">
    <property type="entry name" value="Naphthalene 1,2-dioxygenase Alpha Subunit, Chain A, domain 1"/>
    <property type="match status" value="2"/>
</dbReference>
<keyword evidence="11" id="KW-0411">Iron-sulfur</keyword>
<evidence type="ECO:0000256" key="8">
    <source>
        <dbReference type="ARBA" id="ARBA00022723"/>
    </source>
</evidence>
<dbReference type="GO" id="GO:0019285">
    <property type="term" value="P:glycine betaine biosynthetic process from choline"/>
    <property type="evidence" value="ECO:0007669"/>
    <property type="project" value="UniProtKB-UniPathway"/>
</dbReference>
<evidence type="ECO:0000313" key="15">
    <source>
        <dbReference type="EMBL" id="KAF2488477.1"/>
    </source>
</evidence>
<dbReference type="Proteomes" id="UP000799750">
    <property type="component" value="Unassembled WGS sequence"/>
</dbReference>
<evidence type="ECO:0000256" key="11">
    <source>
        <dbReference type="ARBA" id="ARBA00023014"/>
    </source>
</evidence>
<proteinExistence type="inferred from homology"/>
<evidence type="ECO:0000256" key="12">
    <source>
        <dbReference type="ARBA" id="ARBA00049097"/>
    </source>
</evidence>
<dbReference type="GO" id="GO:0005506">
    <property type="term" value="F:iron ion binding"/>
    <property type="evidence" value="ECO:0007669"/>
    <property type="project" value="InterPro"/>
</dbReference>
<evidence type="ECO:0000256" key="6">
    <source>
        <dbReference type="ARBA" id="ARBA00014931"/>
    </source>
</evidence>
<dbReference type="PRINTS" id="PR00090">
    <property type="entry name" value="RNGDIOXGNASE"/>
</dbReference>
<evidence type="ECO:0000256" key="1">
    <source>
        <dbReference type="ARBA" id="ARBA00001962"/>
    </source>
</evidence>
<dbReference type="InterPro" id="IPR015879">
    <property type="entry name" value="Ring_hydroxy_dOase_asu_C_dom"/>
</dbReference>
<dbReference type="PANTHER" id="PTHR43756">
    <property type="entry name" value="CHOLINE MONOOXYGENASE, CHLOROPLASTIC"/>
    <property type="match status" value="1"/>
</dbReference>
<dbReference type="EC" id="1.14.15.7" evidence="5"/>
<comment type="cofactor">
    <cofactor evidence="1">
        <name>Fe cation</name>
        <dbReference type="ChEBI" id="CHEBI:24875"/>
    </cofactor>
</comment>
<evidence type="ECO:0000256" key="7">
    <source>
        <dbReference type="ARBA" id="ARBA00022714"/>
    </source>
</evidence>
<organism evidence="15 16">
    <name type="scientific">Lophium mytilinum</name>
    <dbReference type="NCBI Taxonomy" id="390894"/>
    <lineage>
        <taxon>Eukaryota</taxon>
        <taxon>Fungi</taxon>
        <taxon>Dikarya</taxon>
        <taxon>Ascomycota</taxon>
        <taxon>Pezizomycotina</taxon>
        <taxon>Dothideomycetes</taxon>
        <taxon>Pleosporomycetidae</taxon>
        <taxon>Mytilinidiales</taxon>
        <taxon>Mytilinidiaceae</taxon>
        <taxon>Lophium</taxon>
    </lineage>
</organism>
<evidence type="ECO:0000256" key="9">
    <source>
        <dbReference type="ARBA" id="ARBA00023002"/>
    </source>
</evidence>
<dbReference type="Pfam" id="PF00848">
    <property type="entry name" value="Ring_hydroxyl_A"/>
    <property type="match status" value="1"/>
</dbReference>
<evidence type="ECO:0000256" key="2">
    <source>
        <dbReference type="ARBA" id="ARBA00002149"/>
    </source>
</evidence>
<dbReference type="InterPro" id="IPR017941">
    <property type="entry name" value="Rieske_2Fe-2S"/>
</dbReference>
<dbReference type="InterPro" id="IPR001663">
    <property type="entry name" value="Rng_hydr_dOase-A"/>
</dbReference>
<keyword evidence="9" id="KW-0560">Oxidoreductase</keyword>
<dbReference type="GO" id="GO:0019133">
    <property type="term" value="F:choline monooxygenase activity"/>
    <property type="evidence" value="ECO:0007669"/>
    <property type="project" value="UniProtKB-EC"/>
</dbReference>
<dbReference type="AlphaFoldDB" id="A0A6A6QAK3"/>
<dbReference type="GO" id="GO:0051537">
    <property type="term" value="F:2 iron, 2 sulfur cluster binding"/>
    <property type="evidence" value="ECO:0007669"/>
    <property type="project" value="UniProtKB-KW"/>
</dbReference>
<dbReference type="CDD" id="cd03469">
    <property type="entry name" value="Rieske_RO_Alpha_N"/>
    <property type="match status" value="1"/>
</dbReference>
<keyword evidence="10" id="KW-0408">Iron</keyword>
<dbReference type="OrthoDB" id="426882at2759"/>
<dbReference type="SUPFAM" id="SSF50022">
    <property type="entry name" value="ISP domain"/>
    <property type="match status" value="1"/>
</dbReference>
<dbReference type="PANTHER" id="PTHR43756:SF5">
    <property type="entry name" value="CHOLINE MONOOXYGENASE, CHLOROPLASTIC"/>
    <property type="match status" value="1"/>
</dbReference>
<keyword evidence="16" id="KW-1185">Reference proteome</keyword>
<protein>
    <recommendedName>
        <fullName evidence="6">Choline monooxygenase, chloroplastic</fullName>
        <ecNumber evidence="5">1.14.15.7</ecNumber>
    </recommendedName>
</protein>
<dbReference type="CDD" id="cd00680">
    <property type="entry name" value="RHO_alpha_C"/>
    <property type="match status" value="1"/>
</dbReference>
<dbReference type="Pfam" id="PF00355">
    <property type="entry name" value="Rieske"/>
    <property type="match status" value="1"/>
</dbReference>
<evidence type="ECO:0000256" key="4">
    <source>
        <dbReference type="ARBA" id="ARBA00010848"/>
    </source>
</evidence>
<feature type="region of interest" description="Disordered" evidence="13">
    <location>
        <begin position="1"/>
        <end position="21"/>
    </location>
</feature>
<comment type="similarity">
    <text evidence="4">Belongs to the choline monooxygenase family.</text>
</comment>
<name>A0A6A6QAK3_9PEZI</name>
<dbReference type="Gene3D" id="2.102.10.10">
    <property type="entry name" value="Rieske [2Fe-2S] iron-sulphur domain"/>
    <property type="match status" value="1"/>
</dbReference>
<evidence type="ECO:0000259" key="14">
    <source>
        <dbReference type="PROSITE" id="PS51296"/>
    </source>
</evidence>
<accession>A0A6A6QAK3</accession>
<feature type="domain" description="Rieske" evidence="14">
    <location>
        <begin position="47"/>
        <end position="145"/>
    </location>
</feature>
<comment type="catalytic activity">
    <reaction evidence="12">
        <text>choline + 2 reduced [2Fe-2S]-[ferredoxin] + O2 + 2 H(+) = betaine aldehyde hydrate + 2 oxidized [2Fe-2S]-[ferredoxin] + H2O</text>
        <dbReference type="Rhea" id="RHEA:17769"/>
        <dbReference type="Rhea" id="RHEA-COMP:10000"/>
        <dbReference type="Rhea" id="RHEA-COMP:10001"/>
        <dbReference type="ChEBI" id="CHEBI:15354"/>
        <dbReference type="ChEBI" id="CHEBI:15377"/>
        <dbReference type="ChEBI" id="CHEBI:15378"/>
        <dbReference type="ChEBI" id="CHEBI:15379"/>
        <dbReference type="ChEBI" id="CHEBI:15870"/>
        <dbReference type="ChEBI" id="CHEBI:33737"/>
        <dbReference type="ChEBI" id="CHEBI:33738"/>
        <dbReference type="EC" id="1.14.15.7"/>
    </reaction>
</comment>
<evidence type="ECO:0000256" key="5">
    <source>
        <dbReference type="ARBA" id="ARBA00012763"/>
    </source>
</evidence>
<dbReference type="InterPro" id="IPR036922">
    <property type="entry name" value="Rieske_2Fe-2S_sf"/>
</dbReference>
<evidence type="ECO:0000313" key="16">
    <source>
        <dbReference type="Proteomes" id="UP000799750"/>
    </source>
</evidence>
<feature type="compositionally biased region" description="Polar residues" evidence="13">
    <location>
        <begin position="1"/>
        <end position="14"/>
    </location>
</feature>
<evidence type="ECO:0000256" key="13">
    <source>
        <dbReference type="SAM" id="MobiDB-lite"/>
    </source>
</evidence>
<feature type="non-terminal residue" evidence="15">
    <location>
        <position position="1"/>
    </location>
</feature>
<dbReference type="UniPathway" id="UPA00529">
    <property type="reaction ID" value="UER00430"/>
</dbReference>
<dbReference type="EMBL" id="MU004203">
    <property type="protein sequence ID" value="KAF2488477.1"/>
    <property type="molecule type" value="Genomic_DNA"/>
</dbReference>
<gene>
    <name evidence="15" type="ORF">BU16DRAFT_601194</name>
</gene>
<comment type="function">
    <text evidence="2">Catalyzes the first step of the osmoprotectant glycine betaine synthesis.</text>
</comment>
<keyword evidence="8" id="KW-0479">Metal-binding</keyword>
<reference evidence="15" key="1">
    <citation type="journal article" date="2020" name="Stud. Mycol.">
        <title>101 Dothideomycetes genomes: a test case for predicting lifestyles and emergence of pathogens.</title>
        <authorList>
            <person name="Haridas S."/>
            <person name="Albert R."/>
            <person name="Binder M."/>
            <person name="Bloem J."/>
            <person name="Labutti K."/>
            <person name="Salamov A."/>
            <person name="Andreopoulos B."/>
            <person name="Baker S."/>
            <person name="Barry K."/>
            <person name="Bills G."/>
            <person name="Bluhm B."/>
            <person name="Cannon C."/>
            <person name="Castanera R."/>
            <person name="Culley D."/>
            <person name="Daum C."/>
            <person name="Ezra D."/>
            <person name="Gonzalez J."/>
            <person name="Henrissat B."/>
            <person name="Kuo A."/>
            <person name="Liang C."/>
            <person name="Lipzen A."/>
            <person name="Lutzoni F."/>
            <person name="Magnuson J."/>
            <person name="Mondo S."/>
            <person name="Nolan M."/>
            <person name="Ohm R."/>
            <person name="Pangilinan J."/>
            <person name="Park H.-J."/>
            <person name="Ramirez L."/>
            <person name="Alfaro M."/>
            <person name="Sun H."/>
            <person name="Tritt A."/>
            <person name="Yoshinaga Y."/>
            <person name="Zwiers L.-H."/>
            <person name="Turgeon B."/>
            <person name="Goodwin S."/>
            <person name="Spatafora J."/>
            <person name="Crous P."/>
            <person name="Grigoriev I."/>
        </authorList>
    </citation>
    <scope>NUCLEOTIDE SEQUENCE</scope>
    <source>
        <strain evidence="15">CBS 269.34</strain>
    </source>
</reference>
<dbReference type="PROSITE" id="PS51296">
    <property type="entry name" value="RIESKE"/>
    <property type="match status" value="1"/>
</dbReference>
<evidence type="ECO:0000256" key="10">
    <source>
        <dbReference type="ARBA" id="ARBA00023004"/>
    </source>
</evidence>
<comment type="pathway">
    <text evidence="3">Amine and polyamine biosynthesis; betaine biosynthesis via choline pathway; betaine aldehyde from choline (monooxygenase route): step 1/1.</text>
</comment>
<sequence>MWRLFSSSSSTPEITTKPPATRSIPASWYRSDPMYQLERRAIFSKKWILVTHSLRFTNPGDFISFTHANFSFFLVQDRDGKINGFHNVCRHRAFPVVQTRSGSAKILSCKYHGWSYGLTGNLTKAPRFDTVAQFDTSQHNLLPIHVFVDKAGFIWVNLQAGEPDSRWADQFKGVDEQPALQEFDFAEEFKFDHYWEMDVDANWKSLVDNYNECYHCLTSHPLIAGVSDLNEYRVEPKDGHMQHHIVNKNKENKQFRRSITFFYPDVSVTVTEHFFYIQRMIPVTATKSKIEYEVFRHKNATDEQFENICAFYKQVLEEDKQLCNAAQENLNAGVFINGELHPDKEKGPLHFQSTVKNDLMSHRKTEEQNGLREIWPAMPRLVGEMKTDKLEEEEMFCSQLEASSCASKSELAW</sequence>